<name>A0AA38MM22_9CUCU</name>
<comment type="caution">
    <text evidence="1">The sequence shown here is derived from an EMBL/GenBank/DDBJ whole genome shotgun (WGS) entry which is preliminary data.</text>
</comment>
<protein>
    <submittedName>
        <fullName evidence="1">Uncharacterized protein</fullName>
    </submittedName>
</protein>
<keyword evidence="2" id="KW-1185">Reference proteome</keyword>
<dbReference type="Proteomes" id="UP001168821">
    <property type="component" value="Unassembled WGS sequence"/>
</dbReference>
<evidence type="ECO:0000313" key="2">
    <source>
        <dbReference type="Proteomes" id="UP001168821"/>
    </source>
</evidence>
<accession>A0AA38MM22</accession>
<dbReference type="EMBL" id="JALNTZ010000002">
    <property type="protein sequence ID" value="KAJ3660743.1"/>
    <property type="molecule type" value="Genomic_DNA"/>
</dbReference>
<evidence type="ECO:0000313" key="1">
    <source>
        <dbReference type="EMBL" id="KAJ3660743.1"/>
    </source>
</evidence>
<organism evidence="1 2">
    <name type="scientific">Zophobas morio</name>
    <dbReference type="NCBI Taxonomy" id="2755281"/>
    <lineage>
        <taxon>Eukaryota</taxon>
        <taxon>Metazoa</taxon>
        <taxon>Ecdysozoa</taxon>
        <taxon>Arthropoda</taxon>
        <taxon>Hexapoda</taxon>
        <taxon>Insecta</taxon>
        <taxon>Pterygota</taxon>
        <taxon>Neoptera</taxon>
        <taxon>Endopterygota</taxon>
        <taxon>Coleoptera</taxon>
        <taxon>Polyphaga</taxon>
        <taxon>Cucujiformia</taxon>
        <taxon>Tenebrionidae</taxon>
        <taxon>Zophobas</taxon>
    </lineage>
</organism>
<dbReference type="AlphaFoldDB" id="A0AA38MM22"/>
<proteinExistence type="predicted"/>
<gene>
    <name evidence="1" type="ORF">Zmor_005178</name>
</gene>
<sequence length="87" mass="10197">MLEIAQGLFPEDRIPEKTHVALTKEQTEELWRIMNYALKKGKIPSEWKVAKFVGTLGETDKTQEKRHIVIHLPLECLEQTTRIPDYH</sequence>
<reference evidence="1" key="1">
    <citation type="journal article" date="2023" name="G3 (Bethesda)">
        <title>Whole genome assemblies of Zophobas morio and Tenebrio molitor.</title>
        <authorList>
            <person name="Kaur S."/>
            <person name="Stinson S.A."/>
            <person name="diCenzo G.C."/>
        </authorList>
    </citation>
    <scope>NUCLEOTIDE SEQUENCE</scope>
    <source>
        <strain evidence="1">QUZm001</strain>
    </source>
</reference>